<dbReference type="Gene3D" id="1.10.287.470">
    <property type="entry name" value="Helix hairpin bin"/>
    <property type="match status" value="1"/>
</dbReference>
<keyword evidence="7" id="KW-1185">Reference proteome</keyword>
<feature type="transmembrane region" description="Helical" evidence="2">
    <location>
        <begin position="15"/>
        <end position="34"/>
    </location>
</feature>
<comment type="similarity">
    <text evidence="1">Belongs to the membrane fusion protein (MFP) (TC 8.A.1) family.</text>
</comment>
<keyword evidence="2" id="KW-0812">Transmembrane</keyword>
<feature type="domain" description="YknX-like C-terminal permuted SH3-like" evidence="5">
    <location>
        <begin position="291"/>
        <end position="358"/>
    </location>
</feature>
<sequence length="370" mass="38781">MSPTDPIADSPRRRVPIVVAIVALVLVFGGVFAWRSAKLSAAETGYAPPPVEVSVVTLAAETLPQSLRATGSLQAVQEVMLAPETAGRVVAIRFSAGQQVGRGAPLVQLFDAPERADRAAAVSRLRFAEIQLRRSRELETSGAEPRETLQQREAEVAQARAAIQQVDARLAQRTVRAPFAGQIGIRHVNLGQYANAGDPIATLTALDRLYVNFHVPQQDLTRLRVGGTVSVKSDALPDQEFTARINAIEPVVGADTRNIVVQAEMANPGRALRPGLYVSVGVEQAARAAALLLPTTAIQTSASGESVFVIRQGKAVAVPVVTGAEVGNRTIIESGLSAGDQVVTTGQLRLQPGAAVTVAAPAAARSATQG</sequence>
<dbReference type="GO" id="GO:1990281">
    <property type="term" value="C:efflux pump complex"/>
    <property type="evidence" value="ECO:0007669"/>
    <property type="project" value="TreeGrafter"/>
</dbReference>
<dbReference type="EMBL" id="WTYJ01000004">
    <property type="protein sequence ID" value="MXP00692.1"/>
    <property type="molecule type" value="Genomic_DNA"/>
</dbReference>
<evidence type="ECO:0000259" key="5">
    <source>
        <dbReference type="Pfam" id="PF25989"/>
    </source>
</evidence>
<comment type="caution">
    <text evidence="6">The sequence shown here is derived from an EMBL/GenBank/DDBJ whole genome shotgun (WGS) entry which is preliminary data.</text>
</comment>
<dbReference type="FunFam" id="2.40.30.170:FF:000010">
    <property type="entry name" value="Efflux RND transporter periplasmic adaptor subunit"/>
    <property type="match status" value="1"/>
</dbReference>
<dbReference type="Pfam" id="PF25954">
    <property type="entry name" value="Beta-barrel_RND_2"/>
    <property type="match status" value="1"/>
</dbReference>
<dbReference type="GO" id="GO:0015562">
    <property type="term" value="F:efflux transmembrane transporter activity"/>
    <property type="evidence" value="ECO:0007669"/>
    <property type="project" value="TreeGrafter"/>
</dbReference>
<keyword evidence="2" id="KW-1133">Transmembrane helix</keyword>
<evidence type="ECO:0000259" key="3">
    <source>
        <dbReference type="Pfam" id="PF25954"/>
    </source>
</evidence>
<accession>A0A6I4U037</accession>
<feature type="domain" description="CzcB-like barrel-sandwich hybrid" evidence="4">
    <location>
        <begin position="79"/>
        <end position="202"/>
    </location>
</feature>
<dbReference type="Gene3D" id="2.40.30.170">
    <property type="match status" value="1"/>
</dbReference>
<proteinExistence type="inferred from homology"/>
<dbReference type="Proteomes" id="UP000469430">
    <property type="component" value="Unassembled WGS sequence"/>
</dbReference>
<reference evidence="6 7" key="1">
    <citation type="submission" date="2019-12" db="EMBL/GenBank/DDBJ databases">
        <title>Genomic-based taxomic classification of the family Erythrobacteraceae.</title>
        <authorList>
            <person name="Xu L."/>
        </authorList>
    </citation>
    <scope>NUCLEOTIDE SEQUENCE [LARGE SCALE GENOMIC DNA]</scope>
    <source>
        <strain evidence="6 7">S36</strain>
    </source>
</reference>
<dbReference type="PANTHER" id="PTHR30469">
    <property type="entry name" value="MULTIDRUG RESISTANCE PROTEIN MDTA"/>
    <property type="match status" value="1"/>
</dbReference>
<dbReference type="RefSeq" id="WP_161392414.1">
    <property type="nucleotide sequence ID" value="NZ_JBHSCP010000003.1"/>
</dbReference>
<gene>
    <name evidence="6" type="ORF">GRI97_17000</name>
</gene>
<evidence type="ECO:0000259" key="4">
    <source>
        <dbReference type="Pfam" id="PF25973"/>
    </source>
</evidence>
<dbReference type="InterPro" id="IPR058792">
    <property type="entry name" value="Beta-barrel_RND_2"/>
</dbReference>
<evidence type="ECO:0000256" key="1">
    <source>
        <dbReference type="ARBA" id="ARBA00009477"/>
    </source>
</evidence>
<dbReference type="AlphaFoldDB" id="A0A6I4U037"/>
<feature type="domain" description="CusB-like beta-barrel" evidence="3">
    <location>
        <begin position="210"/>
        <end position="284"/>
    </location>
</feature>
<dbReference type="Pfam" id="PF25973">
    <property type="entry name" value="BSH_CzcB"/>
    <property type="match status" value="1"/>
</dbReference>
<dbReference type="Pfam" id="PF25989">
    <property type="entry name" value="YknX_C"/>
    <property type="match status" value="1"/>
</dbReference>
<dbReference type="InterPro" id="IPR058647">
    <property type="entry name" value="BSH_CzcB-like"/>
</dbReference>
<protein>
    <submittedName>
        <fullName evidence="6">Efflux RND transporter periplasmic adaptor subunit</fullName>
    </submittedName>
</protein>
<keyword evidence="2" id="KW-0472">Membrane</keyword>
<dbReference type="SUPFAM" id="SSF111369">
    <property type="entry name" value="HlyD-like secretion proteins"/>
    <property type="match status" value="1"/>
</dbReference>
<dbReference type="InterPro" id="IPR006143">
    <property type="entry name" value="RND_pump_MFP"/>
</dbReference>
<dbReference type="PANTHER" id="PTHR30469:SF29">
    <property type="entry name" value="BLR2860 PROTEIN"/>
    <property type="match status" value="1"/>
</dbReference>
<dbReference type="InterPro" id="IPR058637">
    <property type="entry name" value="YknX-like_C"/>
</dbReference>
<dbReference type="OrthoDB" id="9806939at2"/>
<dbReference type="Gene3D" id="2.40.50.100">
    <property type="match status" value="1"/>
</dbReference>
<evidence type="ECO:0000313" key="7">
    <source>
        <dbReference type="Proteomes" id="UP000469430"/>
    </source>
</evidence>
<evidence type="ECO:0000313" key="6">
    <source>
        <dbReference type="EMBL" id="MXP00692.1"/>
    </source>
</evidence>
<dbReference type="NCBIfam" id="TIGR01730">
    <property type="entry name" value="RND_mfp"/>
    <property type="match status" value="1"/>
</dbReference>
<organism evidence="6 7">
    <name type="scientific">Croceibacterium xixiisoli</name>
    <dbReference type="NCBI Taxonomy" id="1476466"/>
    <lineage>
        <taxon>Bacteria</taxon>
        <taxon>Pseudomonadati</taxon>
        <taxon>Pseudomonadota</taxon>
        <taxon>Alphaproteobacteria</taxon>
        <taxon>Sphingomonadales</taxon>
        <taxon>Erythrobacteraceae</taxon>
        <taxon>Croceibacterium</taxon>
    </lineage>
</organism>
<dbReference type="Gene3D" id="2.40.420.20">
    <property type="match status" value="1"/>
</dbReference>
<name>A0A6I4U037_9SPHN</name>
<evidence type="ECO:0000256" key="2">
    <source>
        <dbReference type="SAM" id="Phobius"/>
    </source>
</evidence>